<reference evidence="2 3" key="1">
    <citation type="submission" date="2018-11" db="EMBL/GenBank/DDBJ databases">
        <title>Draft genome sequence of Gordonia sp. RS15-1S isolated from rice stems.</title>
        <authorList>
            <person name="Muangham S."/>
        </authorList>
    </citation>
    <scope>NUCLEOTIDE SEQUENCE [LARGE SCALE GENOMIC DNA]</scope>
    <source>
        <strain evidence="2 3">RS15-1S</strain>
    </source>
</reference>
<gene>
    <name evidence="2" type="ORF">EF294_00050</name>
</gene>
<proteinExistence type="predicted"/>
<dbReference type="OrthoDB" id="4562574at2"/>
<keyword evidence="3" id="KW-1185">Reference proteome</keyword>
<organism evidence="2 3">
    <name type="scientific">Gordonia oryzae</name>
    <dbReference type="NCBI Taxonomy" id="2487349"/>
    <lineage>
        <taxon>Bacteria</taxon>
        <taxon>Bacillati</taxon>
        <taxon>Actinomycetota</taxon>
        <taxon>Actinomycetes</taxon>
        <taxon>Mycobacteriales</taxon>
        <taxon>Gordoniaceae</taxon>
        <taxon>Gordonia</taxon>
    </lineage>
</organism>
<feature type="region of interest" description="Disordered" evidence="1">
    <location>
        <begin position="74"/>
        <end position="99"/>
    </location>
</feature>
<dbReference type="EMBL" id="RKMH01000001">
    <property type="protein sequence ID" value="RPA66044.1"/>
    <property type="molecule type" value="Genomic_DNA"/>
</dbReference>
<dbReference type="Proteomes" id="UP000267536">
    <property type="component" value="Unassembled WGS sequence"/>
</dbReference>
<evidence type="ECO:0000313" key="2">
    <source>
        <dbReference type="EMBL" id="RPA66044.1"/>
    </source>
</evidence>
<dbReference type="AlphaFoldDB" id="A0A3N4HG58"/>
<comment type="caution">
    <text evidence="2">The sequence shown here is derived from an EMBL/GenBank/DDBJ whole genome shotgun (WGS) entry which is preliminary data.</text>
</comment>
<accession>A0A3N4HG58</accession>
<evidence type="ECO:0000313" key="3">
    <source>
        <dbReference type="Proteomes" id="UP000267536"/>
    </source>
</evidence>
<name>A0A3N4HG58_9ACTN</name>
<sequence>MSPNCPRDAAAAGLPVIHCDPDLAETVPTGGGLRPAHPPADSLAAVIAAAVPPTRHESTPGTPVEALPCAVPACQSKRRRSVPARSPRDPISTDSIPSQ</sequence>
<evidence type="ECO:0000256" key="1">
    <source>
        <dbReference type="SAM" id="MobiDB-lite"/>
    </source>
</evidence>
<protein>
    <submittedName>
        <fullName evidence="2">Uncharacterized protein</fullName>
    </submittedName>
</protein>